<name>A0A1C3RJX5_9PROT</name>
<keyword evidence="2" id="KW-1185">Reference proteome</keyword>
<gene>
    <name evidence="1" type="ORF">MTBPR1_60105</name>
</gene>
<dbReference type="Gene3D" id="3.40.190.10">
    <property type="entry name" value="Periplasmic binding protein-like II"/>
    <property type="match status" value="2"/>
</dbReference>
<accession>A0A1C3RJX5</accession>
<dbReference type="RefSeq" id="WP_069189611.1">
    <property type="nucleotide sequence ID" value="NZ_FLYE01000045.1"/>
</dbReference>
<dbReference type="STRING" id="1867952.MTBPR1_60105"/>
<organism evidence="1 2">
    <name type="scientific">Candidatus Terasakiella magnetica</name>
    <dbReference type="NCBI Taxonomy" id="1867952"/>
    <lineage>
        <taxon>Bacteria</taxon>
        <taxon>Pseudomonadati</taxon>
        <taxon>Pseudomonadota</taxon>
        <taxon>Alphaproteobacteria</taxon>
        <taxon>Rhodospirillales</taxon>
        <taxon>Terasakiellaceae</taxon>
        <taxon>Terasakiella</taxon>
    </lineage>
</organism>
<dbReference type="SUPFAM" id="SSF53850">
    <property type="entry name" value="Periplasmic binding protein-like II"/>
    <property type="match status" value="1"/>
</dbReference>
<dbReference type="AlphaFoldDB" id="A0A1C3RJX5"/>
<proteinExistence type="predicted"/>
<evidence type="ECO:0008006" key="3">
    <source>
        <dbReference type="Google" id="ProtNLM"/>
    </source>
</evidence>
<reference evidence="1 2" key="1">
    <citation type="submission" date="2016-07" db="EMBL/GenBank/DDBJ databases">
        <authorList>
            <person name="Lefevre C.T."/>
        </authorList>
    </citation>
    <scope>NUCLEOTIDE SEQUENCE [LARGE SCALE GENOMIC DNA]</scope>
    <source>
        <strain evidence="1">PR1</strain>
    </source>
</reference>
<protein>
    <recommendedName>
        <fullName evidence="3">Solute-binding protein family 3/N-terminal domain-containing protein</fullName>
    </recommendedName>
</protein>
<evidence type="ECO:0000313" key="2">
    <source>
        <dbReference type="Proteomes" id="UP000231658"/>
    </source>
</evidence>
<sequence length="219" mass="24850">MPRNAPLIILLGLICFYQGMSVGQANAFQQVTICRAEFPSIHLGASDELEKLYKKLGYKVAFKDLPNRRSLLEAARGVCFGEVARIESATLRYPSLLRTAHPIHTIRAYAYSLDEEVQVSSWGDLNNYSVGIIRGELYAEERVQGKNFFLANSYDELFRLLERKRLDVVVGLEGVVGSSNMTSNIHKSDKALWEFPLYHLVHRKNAHILPKLNNLIKQD</sequence>
<dbReference type="Proteomes" id="UP000231658">
    <property type="component" value="Unassembled WGS sequence"/>
</dbReference>
<dbReference type="EMBL" id="FLYE01000045">
    <property type="protein sequence ID" value="SCA57592.1"/>
    <property type="molecule type" value="Genomic_DNA"/>
</dbReference>
<evidence type="ECO:0000313" key="1">
    <source>
        <dbReference type="EMBL" id="SCA57592.1"/>
    </source>
</evidence>
<dbReference type="OrthoDB" id="8481290at2"/>